<dbReference type="Proteomes" id="UP000515450">
    <property type="component" value="Chromosome"/>
</dbReference>
<proteinExistence type="predicted"/>
<evidence type="ECO:0008006" key="3">
    <source>
        <dbReference type="Google" id="ProtNLM"/>
    </source>
</evidence>
<sequence length="246" mass="28953">MIKTEIIGKLPLSAPFYIDLYSFETGEKMMSDTLDQEDFDLTSKSLPKGIYQLVFSWERDVVKSQEIERFARQPELGTPKYYISTTFWLDPNESGKYKFLLESPGKQAELEELLLAKNGSKSIKMAVVSGGKNNKLYNEYLTLVDRYKDKNRHQKDSLQQVAVRYSDHKFLQEVGRIQKLLSKDWLDNVKNELLADEIDFMKRNIDNEVIHRIYQIQLNNREDVERYREIYNLFPFNVRQNLAASN</sequence>
<dbReference type="EMBL" id="CP058555">
    <property type="protein sequence ID" value="QMV70415.1"/>
    <property type="molecule type" value="Genomic_DNA"/>
</dbReference>
<gene>
    <name evidence="1" type="ORF">HS960_23385</name>
</gene>
<protein>
    <recommendedName>
        <fullName evidence="3">DUF4369 domain-containing protein</fullName>
    </recommendedName>
</protein>
<dbReference type="RefSeq" id="WP_153845723.1">
    <property type="nucleotide sequence ID" value="NZ_CP058555.1"/>
</dbReference>
<dbReference type="AlphaFoldDB" id="A0A7G5E8U0"/>
<keyword evidence="2" id="KW-1185">Reference proteome</keyword>
<accession>A0A7G5E8U0</accession>
<name>A0A7G5E8U0_9SPHI</name>
<organism evidence="1 2">
    <name type="scientific">Sphingobacterium paramultivorum</name>
    <dbReference type="NCBI Taxonomy" id="2886510"/>
    <lineage>
        <taxon>Bacteria</taxon>
        <taxon>Pseudomonadati</taxon>
        <taxon>Bacteroidota</taxon>
        <taxon>Sphingobacteriia</taxon>
        <taxon>Sphingobacteriales</taxon>
        <taxon>Sphingobacteriaceae</taxon>
        <taxon>Sphingobacterium</taxon>
    </lineage>
</organism>
<reference evidence="1 2" key="1">
    <citation type="journal article" date="2020" name="G3 (Bethesda)">
        <title>CeMbio - The Caenorhabditis elegans Microbiome Resource.</title>
        <authorList>
            <person name="Dirksen P."/>
            <person name="Assie A."/>
            <person name="Zimmermann J."/>
            <person name="Zhang F."/>
            <person name="Tietje A.M."/>
            <person name="Marsh S.A."/>
            <person name="Felix M.A."/>
            <person name="Shapira M."/>
            <person name="Kaleta C."/>
            <person name="Schulenburg H."/>
            <person name="Samuel B."/>
        </authorList>
    </citation>
    <scope>NUCLEOTIDE SEQUENCE [LARGE SCALE GENOMIC DNA]</scope>
    <source>
        <strain evidence="1 2">BIGb0170</strain>
    </source>
</reference>
<evidence type="ECO:0000313" key="1">
    <source>
        <dbReference type="EMBL" id="QMV70415.1"/>
    </source>
</evidence>
<evidence type="ECO:0000313" key="2">
    <source>
        <dbReference type="Proteomes" id="UP000515450"/>
    </source>
</evidence>